<feature type="transmembrane region" description="Helical" evidence="1">
    <location>
        <begin position="143"/>
        <end position="163"/>
    </location>
</feature>
<evidence type="ECO:0000256" key="1">
    <source>
        <dbReference type="SAM" id="Phobius"/>
    </source>
</evidence>
<dbReference type="EMBL" id="JBHUFB010000008">
    <property type="protein sequence ID" value="MFD1811890.1"/>
    <property type="molecule type" value="Genomic_DNA"/>
</dbReference>
<reference evidence="3" key="1">
    <citation type="journal article" date="2019" name="Int. J. Syst. Evol. Microbiol.">
        <title>The Global Catalogue of Microorganisms (GCM) 10K type strain sequencing project: providing services to taxonomists for standard genome sequencing and annotation.</title>
        <authorList>
            <consortium name="The Broad Institute Genomics Platform"/>
            <consortium name="The Broad Institute Genome Sequencing Center for Infectious Disease"/>
            <person name="Wu L."/>
            <person name="Ma J."/>
        </authorList>
    </citation>
    <scope>NUCLEOTIDE SEQUENCE [LARGE SCALE GENOMIC DNA]</scope>
    <source>
        <strain evidence="3">DT72</strain>
    </source>
</reference>
<feature type="transmembrane region" description="Helical" evidence="1">
    <location>
        <begin position="12"/>
        <end position="32"/>
    </location>
</feature>
<evidence type="ECO:0000313" key="3">
    <source>
        <dbReference type="Proteomes" id="UP001597286"/>
    </source>
</evidence>
<proteinExistence type="predicted"/>
<sequence>MSRTPLPVEDYASRISAYVYGNILVLTALIPLNHSTGITRAGLVVIGTSLSTFVAHAFAESVGRSARSGRQLTTSERIAELRDSVPVLTSGFVPTLVVGMGALGWIELGTALVLAEIWVVTRIASITFVITRLRGERPNGQTLIGSLVLGVVAVVIVAVKLFLTH</sequence>
<keyword evidence="1" id="KW-0812">Transmembrane</keyword>
<feature type="transmembrane region" description="Helical" evidence="1">
    <location>
        <begin position="85"/>
        <end position="106"/>
    </location>
</feature>
<accession>A0ABW4P378</accession>
<comment type="caution">
    <text evidence="2">The sequence shown here is derived from an EMBL/GenBank/DDBJ whole genome shotgun (WGS) entry which is preliminary data.</text>
</comment>
<keyword evidence="3" id="KW-1185">Reference proteome</keyword>
<feature type="transmembrane region" description="Helical" evidence="1">
    <location>
        <begin position="112"/>
        <end position="131"/>
    </location>
</feature>
<organism evidence="2 3">
    <name type="scientific">Rhodococcus gannanensis</name>
    <dbReference type="NCBI Taxonomy" id="1960308"/>
    <lineage>
        <taxon>Bacteria</taxon>
        <taxon>Bacillati</taxon>
        <taxon>Actinomycetota</taxon>
        <taxon>Actinomycetes</taxon>
        <taxon>Mycobacteriales</taxon>
        <taxon>Nocardiaceae</taxon>
        <taxon>Rhodococcus</taxon>
    </lineage>
</organism>
<feature type="transmembrane region" description="Helical" evidence="1">
    <location>
        <begin position="38"/>
        <end position="59"/>
    </location>
</feature>
<evidence type="ECO:0000313" key="2">
    <source>
        <dbReference type="EMBL" id="MFD1811890.1"/>
    </source>
</evidence>
<protein>
    <recommendedName>
        <fullName evidence="4">Integral membrane protein</fullName>
    </recommendedName>
</protein>
<dbReference type="RefSeq" id="WP_378484422.1">
    <property type="nucleotide sequence ID" value="NZ_JBHUFB010000008.1"/>
</dbReference>
<keyword evidence="1" id="KW-1133">Transmembrane helix</keyword>
<keyword evidence="1" id="KW-0472">Membrane</keyword>
<gene>
    <name evidence="2" type="ORF">ACFSJG_06655</name>
</gene>
<evidence type="ECO:0008006" key="4">
    <source>
        <dbReference type="Google" id="ProtNLM"/>
    </source>
</evidence>
<dbReference type="Proteomes" id="UP001597286">
    <property type="component" value="Unassembled WGS sequence"/>
</dbReference>
<name>A0ABW4P378_9NOCA</name>